<dbReference type="InterPro" id="IPR009050">
    <property type="entry name" value="Globin-like_sf"/>
</dbReference>
<keyword evidence="4" id="KW-1185">Reference proteome</keyword>
<keyword evidence="1" id="KW-0408">Iron</keyword>
<keyword evidence="1" id="KW-0479">Metal-binding</keyword>
<reference evidence="3" key="1">
    <citation type="submission" date="2021-06" db="EMBL/GenBank/DDBJ databases">
        <title>Parelaphostrongylus tenuis whole genome reference sequence.</title>
        <authorList>
            <person name="Garwood T.J."/>
            <person name="Larsen P.A."/>
            <person name="Fountain-Jones N.M."/>
            <person name="Garbe J.R."/>
            <person name="Macchietto M.G."/>
            <person name="Kania S.A."/>
            <person name="Gerhold R.W."/>
            <person name="Richards J.E."/>
            <person name="Wolf T.M."/>
        </authorList>
    </citation>
    <scope>NUCLEOTIDE SEQUENCE</scope>
    <source>
        <strain evidence="3">MNPRO001-30</strain>
        <tissue evidence="3">Meninges</tissue>
    </source>
</reference>
<protein>
    <recommendedName>
        <fullName evidence="2">Globin domain-containing protein</fullName>
    </recommendedName>
</protein>
<evidence type="ECO:0000256" key="1">
    <source>
        <dbReference type="RuleBase" id="RU000356"/>
    </source>
</evidence>
<keyword evidence="1" id="KW-0561">Oxygen transport</keyword>
<feature type="domain" description="Globin" evidence="2">
    <location>
        <begin position="5"/>
        <end position="135"/>
    </location>
</feature>
<dbReference type="Gene3D" id="1.10.490.10">
    <property type="entry name" value="Globins"/>
    <property type="match status" value="1"/>
</dbReference>
<dbReference type="GO" id="GO:0020037">
    <property type="term" value="F:heme binding"/>
    <property type="evidence" value="ECO:0007669"/>
    <property type="project" value="InterPro"/>
</dbReference>
<keyword evidence="1" id="KW-0813">Transport</keyword>
<keyword evidence="1" id="KW-0349">Heme</keyword>
<dbReference type="SUPFAM" id="SSF46458">
    <property type="entry name" value="Globin-like"/>
    <property type="match status" value="1"/>
</dbReference>
<sequence length="361" mass="41364">MEWYPFNEEEKAELLRSWKVIEPQKQAVGCDIYEMIFNQCPEIRNLFPKLKFVNSKPDKKSCEFTFQALRFIQVIEGAVMSLDYLSALDPILTNLGRRHGKLETSGKFRSHYWTTFLECSIHIFRRTLTQSHKYPDKDIDMAITLWRYLIQDVVNKIKIGYDVDIKNRLTSLAMDDNHCPSVSIKQRRYSSDSLRDISRDYPAVTCVFSLSRNLNSVRFGTVVAPGIYRCFVFQDLYSQKVCAISVNTSLAKVITVNEKWIFSGVSVVLKVLGTRQTKSSKFTFKSIRFKGQSHHLLSPNRADSLVVSRQPERRSTPSAAVITWIAAIGPCLSKSPHLVLLQDCSRVYVANLIKSKLTELA</sequence>
<dbReference type="Pfam" id="PF00042">
    <property type="entry name" value="Globin"/>
    <property type="match status" value="1"/>
</dbReference>
<comment type="similarity">
    <text evidence="1">Belongs to the globin family.</text>
</comment>
<dbReference type="GO" id="GO:0019825">
    <property type="term" value="F:oxygen binding"/>
    <property type="evidence" value="ECO:0007669"/>
    <property type="project" value="InterPro"/>
</dbReference>
<dbReference type="PROSITE" id="PS01033">
    <property type="entry name" value="GLOBIN"/>
    <property type="match status" value="1"/>
</dbReference>
<evidence type="ECO:0000313" key="4">
    <source>
        <dbReference type="Proteomes" id="UP001196413"/>
    </source>
</evidence>
<dbReference type="GO" id="GO:0005344">
    <property type="term" value="F:oxygen carrier activity"/>
    <property type="evidence" value="ECO:0007669"/>
    <property type="project" value="UniProtKB-KW"/>
</dbReference>
<dbReference type="CDD" id="cd01040">
    <property type="entry name" value="Mb-like"/>
    <property type="match status" value="1"/>
</dbReference>
<evidence type="ECO:0000313" key="3">
    <source>
        <dbReference type="EMBL" id="KAJ1358306.1"/>
    </source>
</evidence>
<name>A0AAD5N1P1_PARTN</name>
<dbReference type="AlphaFoldDB" id="A0AAD5N1P1"/>
<dbReference type="Proteomes" id="UP001196413">
    <property type="component" value="Unassembled WGS sequence"/>
</dbReference>
<proteinExistence type="inferred from homology"/>
<dbReference type="InterPro" id="IPR053341">
    <property type="entry name" value="Oxidative_stress_globin-like"/>
</dbReference>
<comment type="caution">
    <text evidence="3">The sequence shown here is derived from an EMBL/GenBank/DDBJ whole genome shotgun (WGS) entry which is preliminary data.</text>
</comment>
<evidence type="ECO:0000259" key="2">
    <source>
        <dbReference type="PROSITE" id="PS01033"/>
    </source>
</evidence>
<dbReference type="InterPro" id="IPR012292">
    <property type="entry name" value="Globin/Proto"/>
</dbReference>
<dbReference type="EMBL" id="JAHQIW010003358">
    <property type="protein sequence ID" value="KAJ1358306.1"/>
    <property type="molecule type" value="Genomic_DNA"/>
</dbReference>
<gene>
    <name evidence="3" type="ORF">KIN20_016708</name>
</gene>
<accession>A0AAD5N1P1</accession>
<dbReference type="PANTHER" id="PTHR47768:SF2">
    <property type="entry name" value="GLOBIN-RELATED"/>
    <property type="match status" value="1"/>
</dbReference>
<dbReference type="PANTHER" id="PTHR47768">
    <property type="entry name" value="GLOBIN RELATED-RELATED"/>
    <property type="match status" value="1"/>
</dbReference>
<dbReference type="InterPro" id="IPR044399">
    <property type="entry name" value="Mb-like_M"/>
</dbReference>
<organism evidence="3 4">
    <name type="scientific">Parelaphostrongylus tenuis</name>
    <name type="common">Meningeal worm</name>
    <dbReference type="NCBI Taxonomy" id="148309"/>
    <lineage>
        <taxon>Eukaryota</taxon>
        <taxon>Metazoa</taxon>
        <taxon>Ecdysozoa</taxon>
        <taxon>Nematoda</taxon>
        <taxon>Chromadorea</taxon>
        <taxon>Rhabditida</taxon>
        <taxon>Rhabditina</taxon>
        <taxon>Rhabditomorpha</taxon>
        <taxon>Strongyloidea</taxon>
        <taxon>Metastrongylidae</taxon>
        <taxon>Parelaphostrongylus</taxon>
    </lineage>
</organism>
<dbReference type="InterPro" id="IPR000971">
    <property type="entry name" value="Globin"/>
</dbReference>